<dbReference type="RefSeq" id="WP_150624229.1">
    <property type="nucleotide sequence ID" value="NZ_CABPSQ010000002.1"/>
</dbReference>
<evidence type="ECO:0000313" key="3">
    <source>
        <dbReference type="Proteomes" id="UP000414136"/>
    </source>
</evidence>
<protein>
    <submittedName>
        <fullName evidence="2">Uncharacterized protein</fullName>
    </submittedName>
</protein>
<dbReference type="EMBL" id="CABPSQ010000002">
    <property type="protein sequence ID" value="VVE63670.1"/>
    <property type="molecule type" value="Genomic_DNA"/>
</dbReference>
<dbReference type="Proteomes" id="UP000414136">
    <property type="component" value="Unassembled WGS sequence"/>
</dbReference>
<keyword evidence="3" id="KW-1185">Reference proteome</keyword>
<evidence type="ECO:0000313" key="2">
    <source>
        <dbReference type="EMBL" id="VVE63670.1"/>
    </source>
</evidence>
<accession>A0A5E4ZUQ7</accession>
<gene>
    <name evidence="2" type="ORF">PCA31118_01348</name>
</gene>
<sequence>MAAMIQSSPGVQNAPAMAASMPVDISQNEFDSRIANDDSLFQASNDNDELSVTRTKRDAIPPPLTQQDARTAVAALWSVFQQSRSALGLPDKGRQYDDLKKDVERFLARPASAGVKRSDMMQAKQLFGKLVRGLKHHEHPKGKNVTHFQLAVDTGLFLEWQFKASADECVKQKLDRALTKRLADMKPGSATSFSAKGGVGIDVVPGVGINASVTRDSSLSITPTEWLVDATGKKVTLSAGADVLDFIKTELSLSASSSRADIYGSLSDYVTSESHKFTTWVKQGPIALIAKIRHLFMISSSYEAGRARADFSRDCLEANLIELCGRSIDIRQRGPGALPIERHDTLAGEVKGTAAVDVGITASVNAAGRRSVTAKRAHHDILAIADIRPEWARQLLAKKQLVCSPLTLLEAVRSHLKTSSTEITAEIMAKRSGTAVQDMEERAQFLLEQFALLKLEGGLTPEVEAILMDLFKERERILRPAALATHELSCRQTKWQAELATVAGVPLVFPNGVNASVTYEHVTEDEDPHYCGHFVNVNVAGIVAVAGAVTGALEAVGVSAGGGWGVAEIQTALRKIDFDYSAGIMTSMRFKLKKDGVALMHSVRGITSTLGFDRKLPTPVAVLAGLMWNSNTADKLTIGSDCLDLLLPMMRMRYANPRFGGEAWWNDFTVLHKEELDEMYFKIADAVPNTTLEADLERVVCEMPAIRPLLNALRDAAAQFADETTPQNRAVANDAMAEFLMAYVKGGYKDKVSAKWQPTVNGKRIALPAQAAAPASTPQTTREAMAA</sequence>
<feature type="compositionally biased region" description="Polar residues" evidence="1">
    <location>
        <begin position="41"/>
        <end position="53"/>
    </location>
</feature>
<reference evidence="2 3" key="1">
    <citation type="submission" date="2019-08" db="EMBL/GenBank/DDBJ databases">
        <authorList>
            <person name="Peeters C."/>
        </authorList>
    </citation>
    <scope>NUCLEOTIDE SEQUENCE [LARGE SCALE GENOMIC DNA]</scope>
    <source>
        <strain evidence="2 3">LMG 31118</strain>
    </source>
</reference>
<evidence type="ECO:0000256" key="1">
    <source>
        <dbReference type="SAM" id="MobiDB-lite"/>
    </source>
</evidence>
<feature type="region of interest" description="Disordered" evidence="1">
    <location>
        <begin position="41"/>
        <end position="65"/>
    </location>
</feature>
<dbReference type="AlphaFoldDB" id="A0A5E4ZUQ7"/>
<dbReference type="OrthoDB" id="8932391at2"/>
<name>A0A5E4ZUQ7_9BURK</name>
<organism evidence="2 3">
    <name type="scientific">Pandoraea captiosa</name>
    <dbReference type="NCBI Taxonomy" id="2508302"/>
    <lineage>
        <taxon>Bacteria</taxon>
        <taxon>Pseudomonadati</taxon>
        <taxon>Pseudomonadota</taxon>
        <taxon>Betaproteobacteria</taxon>
        <taxon>Burkholderiales</taxon>
        <taxon>Burkholderiaceae</taxon>
        <taxon>Pandoraea</taxon>
    </lineage>
</organism>
<proteinExistence type="predicted"/>